<reference evidence="2 3" key="1">
    <citation type="submission" date="2014-06" db="EMBL/GenBank/DDBJ databases">
        <authorList>
            <person name="Bishop-Lilly K.A."/>
            <person name="Broomall S.M."/>
            <person name="Chain P.S."/>
            <person name="Chertkov O."/>
            <person name="Coyne S.R."/>
            <person name="Daligault H.E."/>
            <person name="Davenport K.W."/>
            <person name="Erkkila T."/>
            <person name="Frey K.G."/>
            <person name="Gibbons H.S."/>
            <person name="Gu W."/>
            <person name="Jaissle J."/>
            <person name="Johnson S.L."/>
            <person name="Koroleva G.I."/>
            <person name="Ladner J.T."/>
            <person name="Lo C.-C."/>
            <person name="Minogue T.D."/>
            <person name="Munk C."/>
            <person name="Palacios G.F."/>
            <person name="Redden C.L."/>
            <person name="Rosenzweig C.N."/>
            <person name="Scholz M.B."/>
            <person name="Teshima H."/>
            <person name="Xu Y."/>
        </authorList>
    </citation>
    <scope>NUCLEOTIDE SEQUENCE [LARGE SCALE GENOMIC DNA]</scope>
    <source>
        <strain evidence="2 3">EO147</strain>
    </source>
</reference>
<dbReference type="AlphaFoldDB" id="A0AAI8FNN6"/>
<keyword evidence="3" id="KW-1185">Reference proteome</keyword>
<proteinExistence type="predicted"/>
<sequence>MNAFDDARWRPDALDALVDAVLAKSNRDFHGFGIIVADDAARLPVFQLPAVRHRARGEPGPDDELLDDRLARYACASTSLHDGFHVLSPDLHLRIASCYVAAPVPPREWEPPCMRGMEDRIGSRWITGLFASLLPGVVCVLVVNSQRVGSRFVGGEWAGHA</sequence>
<organism evidence="2 3">
    <name type="scientific">Burkholderia oklahomensis</name>
    <dbReference type="NCBI Taxonomy" id="342113"/>
    <lineage>
        <taxon>Bacteria</taxon>
        <taxon>Pseudomonadati</taxon>
        <taxon>Pseudomonadota</taxon>
        <taxon>Betaproteobacteria</taxon>
        <taxon>Burkholderiales</taxon>
        <taxon>Burkholderiaceae</taxon>
        <taxon>Burkholderia</taxon>
        <taxon>pseudomallei group</taxon>
    </lineage>
</organism>
<accession>A0AAI8FNN6</accession>
<evidence type="ECO:0000256" key="1">
    <source>
        <dbReference type="SAM" id="Phobius"/>
    </source>
</evidence>
<evidence type="ECO:0000313" key="3">
    <source>
        <dbReference type="Proteomes" id="UP000029424"/>
    </source>
</evidence>
<dbReference type="Proteomes" id="UP000029424">
    <property type="component" value="Chromosome 1"/>
</dbReference>
<dbReference type="GeneID" id="60546438"/>
<name>A0AAI8FNN6_9BURK</name>
<protein>
    <submittedName>
        <fullName evidence="2">Uncharacterized protein</fullName>
    </submittedName>
</protein>
<evidence type="ECO:0000313" key="2">
    <source>
        <dbReference type="EMBL" id="AIO67065.1"/>
    </source>
</evidence>
<dbReference type="RefSeq" id="WP_010111067.1">
    <property type="nucleotide sequence ID" value="NZ_CADEQG010000020.1"/>
</dbReference>
<keyword evidence="1" id="KW-0812">Transmembrane</keyword>
<keyword evidence="1" id="KW-0472">Membrane</keyword>
<gene>
    <name evidence="2" type="ORF">DM82_842</name>
</gene>
<dbReference type="KEGG" id="bok:DM82_842"/>
<feature type="transmembrane region" description="Helical" evidence="1">
    <location>
        <begin position="125"/>
        <end position="143"/>
    </location>
</feature>
<dbReference type="EMBL" id="CP008726">
    <property type="protein sequence ID" value="AIO67065.1"/>
    <property type="molecule type" value="Genomic_DNA"/>
</dbReference>
<keyword evidence="1" id="KW-1133">Transmembrane helix</keyword>